<feature type="transmembrane region" description="Helical" evidence="2">
    <location>
        <begin position="12"/>
        <end position="28"/>
    </location>
</feature>
<organism evidence="3 4">
    <name type="scientific">Prorocentrum cordatum</name>
    <dbReference type="NCBI Taxonomy" id="2364126"/>
    <lineage>
        <taxon>Eukaryota</taxon>
        <taxon>Sar</taxon>
        <taxon>Alveolata</taxon>
        <taxon>Dinophyceae</taxon>
        <taxon>Prorocentrales</taxon>
        <taxon>Prorocentraceae</taxon>
        <taxon>Prorocentrum</taxon>
    </lineage>
</organism>
<keyword evidence="4" id="KW-1185">Reference proteome</keyword>
<keyword evidence="2" id="KW-1133">Transmembrane helix</keyword>
<evidence type="ECO:0000256" key="2">
    <source>
        <dbReference type="SAM" id="Phobius"/>
    </source>
</evidence>
<evidence type="ECO:0000256" key="1">
    <source>
        <dbReference type="SAM" id="MobiDB-lite"/>
    </source>
</evidence>
<proteinExistence type="predicted"/>
<sequence length="409" mass="43933">MLFPLRLGTSSQVYALVPIAVIASTYYCSQHPAKASDAALPPEVPEVFTCLALDAAAAVSILLSFPHMSQWYVWLGSIAFFGGAVAFYPMWREVMLEWIEPLFVVRSGGDRWKPNQTRQSIRTATWLCSLLCAATALGDIVLHPPQASAAAAPLWSQGNLLMLRWQSTVAAEQSEKERMLATAADALGIGVDTLKVKETFPEHRLMIFQGSDVTAGIEAPVTLNWQAAMMNPKGKLAEIADSSFPAALNVSMCQTVRFLKLLIQHLSTKTGIQLEEVTSSNKFQAGTYLHLASQDPSAPPGRLCLLLRDSEEVRRVYAALHGQAIQVGQDCIAIEISSDLYDGKLPRAARPGPTSPSHRRPTPARPTSRRATGGPGTKGGVQSLAVGETTGTSTFGGPCGFLGSASDRI</sequence>
<feature type="transmembrane region" description="Helical" evidence="2">
    <location>
        <begin position="48"/>
        <end position="65"/>
    </location>
</feature>
<dbReference type="Proteomes" id="UP001189429">
    <property type="component" value="Unassembled WGS sequence"/>
</dbReference>
<evidence type="ECO:0000313" key="3">
    <source>
        <dbReference type="EMBL" id="CAK0831467.1"/>
    </source>
</evidence>
<gene>
    <name evidence="3" type="ORF">PCOR1329_LOCUS29778</name>
</gene>
<keyword evidence="2" id="KW-0472">Membrane</keyword>
<name>A0ABN9SIC4_9DINO</name>
<keyword evidence="2" id="KW-0812">Transmembrane</keyword>
<feature type="region of interest" description="Disordered" evidence="1">
    <location>
        <begin position="343"/>
        <end position="409"/>
    </location>
</feature>
<feature type="transmembrane region" description="Helical" evidence="2">
    <location>
        <begin position="71"/>
        <end position="91"/>
    </location>
</feature>
<protein>
    <submittedName>
        <fullName evidence="3">Uncharacterized protein</fullName>
    </submittedName>
</protein>
<evidence type="ECO:0000313" key="4">
    <source>
        <dbReference type="Proteomes" id="UP001189429"/>
    </source>
</evidence>
<accession>A0ABN9SIC4</accession>
<dbReference type="EMBL" id="CAUYUJ010011270">
    <property type="protein sequence ID" value="CAK0831467.1"/>
    <property type="molecule type" value="Genomic_DNA"/>
</dbReference>
<comment type="caution">
    <text evidence="3">The sequence shown here is derived from an EMBL/GenBank/DDBJ whole genome shotgun (WGS) entry which is preliminary data.</text>
</comment>
<reference evidence="3" key="1">
    <citation type="submission" date="2023-10" db="EMBL/GenBank/DDBJ databases">
        <authorList>
            <person name="Chen Y."/>
            <person name="Shah S."/>
            <person name="Dougan E. K."/>
            <person name="Thang M."/>
            <person name="Chan C."/>
        </authorList>
    </citation>
    <scope>NUCLEOTIDE SEQUENCE [LARGE SCALE GENOMIC DNA]</scope>
</reference>